<keyword evidence="2" id="KW-0560">Oxidoreductase</keyword>
<evidence type="ECO:0000256" key="5">
    <source>
        <dbReference type="ARBA" id="ARBA00067023"/>
    </source>
</evidence>
<evidence type="ECO:0000259" key="6">
    <source>
        <dbReference type="Pfam" id="PF00171"/>
    </source>
</evidence>
<feature type="domain" description="Aldehyde dehydrogenase" evidence="6">
    <location>
        <begin position="40"/>
        <end position="461"/>
    </location>
</feature>
<comment type="caution">
    <text evidence="7">The sequence shown here is derived from an EMBL/GenBank/DDBJ whole genome shotgun (WGS) entry which is preliminary data.</text>
</comment>
<comment type="catalytic activity">
    <reaction evidence="4">
        <text>2,5-dioxopentanoate + NADP(+) + H2O = 2-oxoglutarate + NADPH + 2 H(+)</text>
        <dbReference type="Rhea" id="RHEA:11296"/>
        <dbReference type="ChEBI" id="CHEBI:15377"/>
        <dbReference type="ChEBI" id="CHEBI:15378"/>
        <dbReference type="ChEBI" id="CHEBI:16810"/>
        <dbReference type="ChEBI" id="CHEBI:57783"/>
        <dbReference type="ChEBI" id="CHEBI:58136"/>
        <dbReference type="ChEBI" id="CHEBI:58349"/>
        <dbReference type="EC" id="1.2.1.26"/>
    </reaction>
</comment>
<dbReference type="OrthoDB" id="9770537at2"/>
<evidence type="ECO:0000256" key="1">
    <source>
        <dbReference type="ARBA" id="ARBA00009986"/>
    </source>
</evidence>
<dbReference type="PANTHER" id="PTHR43353">
    <property type="entry name" value="SUCCINATE-SEMIALDEHYDE DEHYDROGENASE, MITOCHONDRIAL"/>
    <property type="match status" value="1"/>
</dbReference>
<dbReference type="EMBL" id="PDNV01000001">
    <property type="protein sequence ID" value="PLC55499.1"/>
    <property type="molecule type" value="Genomic_DNA"/>
</dbReference>
<reference evidence="7 8" key="1">
    <citation type="submission" date="2017-10" db="EMBL/GenBank/DDBJ databases">
        <title>Two draft genome sequences of Pusillimonas sp. strains isolated from a nitrate- and radionuclide-contaminated groundwater in Russia.</title>
        <authorList>
            <person name="Grouzdev D.S."/>
            <person name="Tourova T.P."/>
            <person name="Goeva M.A."/>
            <person name="Babich T.L."/>
            <person name="Sokolova D.S."/>
            <person name="Abdullin R."/>
            <person name="Poltaraus A.B."/>
            <person name="Toshchakov S.V."/>
            <person name="Nazina T.N."/>
        </authorList>
    </citation>
    <scope>NUCLEOTIDE SEQUENCE [LARGE SCALE GENOMIC DNA]</scope>
    <source>
        <strain evidence="7 8">JR1/69-2-13</strain>
    </source>
</reference>
<dbReference type="AlphaFoldDB" id="A0A2N4UKF8"/>
<dbReference type="InterPro" id="IPR015590">
    <property type="entry name" value="Aldehyde_DH_dom"/>
</dbReference>
<dbReference type="Gene3D" id="3.40.605.10">
    <property type="entry name" value="Aldehyde Dehydrogenase, Chain A, domain 1"/>
    <property type="match status" value="1"/>
</dbReference>
<dbReference type="InterPro" id="IPR050740">
    <property type="entry name" value="Aldehyde_DH_Superfamily"/>
</dbReference>
<evidence type="ECO:0000313" key="7">
    <source>
        <dbReference type="EMBL" id="PLC55499.1"/>
    </source>
</evidence>
<dbReference type="InterPro" id="IPR016162">
    <property type="entry name" value="Ald_DH_N"/>
</dbReference>
<dbReference type="EC" id="1.2.1.26" evidence="5"/>
<dbReference type="InterPro" id="IPR044151">
    <property type="entry name" value="ALDH_KGSADH"/>
</dbReference>
<dbReference type="Gene3D" id="3.40.309.10">
    <property type="entry name" value="Aldehyde Dehydrogenase, Chain A, domain 2"/>
    <property type="match status" value="1"/>
</dbReference>
<dbReference type="GO" id="GO:0047533">
    <property type="term" value="F:2,5-dioxovalerate dehydrogenase (NADP+) activity"/>
    <property type="evidence" value="ECO:0007669"/>
    <property type="project" value="UniProtKB-EC"/>
</dbReference>
<gene>
    <name evidence="7" type="ORF">CR155_00095</name>
</gene>
<accession>A0A2N4UKF8</accession>
<comment type="catalytic activity">
    <reaction evidence="3">
        <text>2,5-dioxopentanoate + NAD(+) + H2O = 2-oxoglutarate + NADH + 2 H(+)</text>
        <dbReference type="Rhea" id="RHEA:47152"/>
        <dbReference type="ChEBI" id="CHEBI:15377"/>
        <dbReference type="ChEBI" id="CHEBI:15378"/>
        <dbReference type="ChEBI" id="CHEBI:16810"/>
        <dbReference type="ChEBI" id="CHEBI:57540"/>
        <dbReference type="ChEBI" id="CHEBI:57945"/>
        <dbReference type="ChEBI" id="CHEBI:58136"/>
    </reaction>
</comment>
<proteinExistence type="inferred from homology"/>
<protein>
    <recommendedName>
        <fullName evidence="5">2,5-dioxovalerate dehydrogenase</fullName>
        <ecNumber evidence="5">1.2.1.26</ecNumber>
    </recommendedName>
</protein>
<evidence type="ECO:0000256" key="4">
    <source>
        <dbReference type="ARBA" id="ARBA00051918"/>
    </source>
</evidence>
<evidence type="ECO:0000313" key="8">
    <source>
        <dbReference type="Proteomes" id="UP000234328"/>
    </source>
</evidence>
<organism evidence="7 8">
    <name type="scientific">Pollutimonas nitritireducens</name>
    <dbReference type="NCBI Taxonomy" id="2045209"/>
    <lineage>
        <taxon>Bacteria</taxon>
        <taxon>Pseudomonadati</taxon>
        <taxon>Pseudomonadota</taxon>
        <taxon>Betaproteobacteria</taxon>
        <taxon>Burkholderiales</taxon>
        <taxon>Alcaligenaceae</taxon>
        <taxon>Pollutimonas</taxon>
    </lineage>
</organism>
<keyword evidence="8" id="KW-1185">Reference proteome</keyword>
<dbReference type="Proteomes" id="UP000234328">
    <property type="component" value="Unassembled WGS sequence"/>
</dbReference>
<evidence type="ECO:0000256" key="3">
    <source>
        <dbReference type="ARBA" id="ARBA00050769"/>
    </source>
</evidence>
<dbReference type="InterPro" id="IPR016163">
    <property type="entry name" value="Ald_DH_C"/>
</dbReference>
<dbReference type="PANTHER" id="PTHR43353:SF3">
    <property type="entry name" value="ALDEHYDE DEHYDROGENASE-RELATED"/>
    <property type="match status" value="1"/>
</dbReference>
<dbReference type="CDD" id="cd07129">
    <property type="entry name" value="ALDH_KGSADH"/>
    <property type="match status" value="1"/>
</dbReference>
<name>A0A2N4UKF8_9BURK</name>
<evidence type="ECO:0000256" key="2">
    <source>
        <dbReference type="ARBA" id="ARBA00023002"/>
    </source>
</evidence>
<sequence>MNDIVSTQILGHNYIGGRRSARGKATQQSIAADSGKPYHVSFSQATPEEIDEAVQAASDAYREYRNVSIDQRAEFLDQIAEEIDALGDGFIAEVSNETALPAARLQGERSRTSNQMRLFARILRRGDFHGARIDTALPQRQPMPRPDLRLCRIGMGPVAVFGASNFPLAFSVAGGDTAAALAAGCPVVVKAHTGHMVTSERVADAIERARERCGIPAGVFNMIYGTGVGARLVQAPGIKAVGFTGSLKGGRALCDLAANRPDPIPVFAEMSSINPIVLLPGALQERGAAIARDLAASVSMGCGQLCTSPGLVLGVRSPELTAFTKELEQAFTAMPAQTMLNRGALDSYEAGIKRLKGLKGIEVLAKGAAHDGKASAHVFKAKPSLLLDHDDAPLEEEVFGPSTVLVTFDSQEQLTSFLSVMHGQLTATLIATDAEVVDHSAVVSILEEKAGRLLLNGFPTGVEVCDAMVHGGPYPATSDARGTSVGSLAIDRYLRPVCYQNYPDALLPPVLQNANPLKVLRLVNGEFTKDAIQAI</sequence>
<dbReference type="FunFam" id="3.40.605.10:FF:000037">
    <property type="entry name" value="NADP-dependent fatty aldehyde dehydrogenase"/>
    <property type="match status" value="1"/>
</dbReference>
<dbReference type="SUPFAM" id="SSF53720">
    <property type="entry name" value="ALDH-like"/>
    <property type="match status" value="1"/>
</dbReference>
<dbReference type="Pfam" id="PF00171">
    <property type="entry name" value="Aldedh"/>
    <property type="match status" value="1"/>
</dbReference>
<dbReference type="InterPro" id="IPR016161">
    <property type="entry name" value="Ald_DH/histidinol_DH"/>
</dbReference>
<dbReference type="RefSeq" id="WP_102067980.1">
    <property type="nucleotide sequence ID" value="NZ_PDNV01000001.1"/>
</dbReference>
<comment type="similarity">
    <text evidence="1">Belongs to the aldehyde dehydrogenase family.</text>
</comment>